<evidence type="ECO:0000256" key="19">
    <source>
        <dbReference type="SAM" id="MobiDB-lite"/>
    </source>
</evidence>
<keyword evidence="10 18" id="KW-0833">Ubl conjugation pathway</keyword>
<comment type="catalytic activity">
    <reaction evidence="1">
        <text>S-ubiquitinyl-[E2 ubiquitin-conjugating enzyme]-L-cysteine + [acceptor protein]-L-lysine = [E2 ubiquitin-conjugating enzyme]-L-cysteine + N(6)-ubiquitinyl-[acceptor protein]-L-lysine.</text>
        <dbReference type="EC" id="2.3.2.26"/>
    </reaction>
</comment>
<evidence type="ECO:0000256" key="2">
    <source>
        <dbReference type="ARBA" id="ARBA00004123"/>
    </source>
</evidence>
<keyword evidence="20" id="KW-1133">Transmembrane helix</keyword>
<dbReference type="InterPro" id="IPR032353">
    <property type="entry name" value="AZUL"/>
</dbReference>
<dbReference type="Proteomes" id="UP000001070">
    <property type="component" value="Unassembled WGS sequence"/>
</dbReference>
<evidence type="ECO:0000256" key="11">
    <source>
        <dbReference type="ARBA" id="ARBA00022833"/>
    </source>
</evidence>
<evidence type="ECO:0000256" key="16">
    <source>
        <dbReference type="ARBA" id="ARBA00077235"/>
    </source>
</evidence>
<dbReference type="GO" id="GO:0007623">
    <property type="term" value="P:circadian rhythm"/>
    <property type="evidence" value="ECO:0007669"/>
    <property type="project" value="EnsemblMetazoa"/>
</dbReference>
<dbReference type="GO" id="GO:0000209">
    <property type="term" value="P:protein polyubiquitination"/>
    <property type="evidence" value="ECO:0007669"/>
    <property type="project" value="EnsemblMetazoa"/>
</dbReference>
<dbReference type="GO" id="GO:0030514">
    <property type="term" value="P:negative regulation of BMP signaling pathway"/>
    <property type="evidence" value="ECO:0007669"/>
    <property type="project" value="EnsemblMetazoa"/>
</dbReference>
<dbReference type="Pfam" id="PF00632">
    <property type="entry name" value="HECT"/>
    <property type="match status" value="1"/>
</dbReference>
<dbReference type="GO" id="GO:0043161">
    <property type="term" value="P:proteasome-mediated ubiquitin-dependent protein catabolic process"/>
    <property type="evidence" value="ECO:0007669"/>
    <property type="project" value="EnsemblMetazoa"/>
</dbReference>
<dbReference type="PANTHER" id="PTHR45700:SF8">
    <property type="entry name" value="HECT-TYPE E3 UBIQUITIN TRANSFERASE"/>
    <property type="match status" value="1"/>
</dbReference>
<dbReference type="InterPro" id="IPR000569">
    <property type="entry name" value="HECT_dom"/>
</dbReference>
<keyword evidence="23" id="KW-1185">Reference proteome</keyword>
<dbReference type="GO" id="GO:0030518">
    <property type="term" value="P:nuclear receptor-mediated steroid hormone signaling pathway"/>
    <property type="evidence" value="ECO:0007669"/>
    <property type="project" value="UniProtKB-ARBA"/>
</dbReference>
<evidence type="ECO:0000313" key="23">
    <source>
        <dbReference type="Proteomes" id="UP000001070"/>
    </source>
</evidence>
<evidence type="ECO:0000256" key="4">
    <source>
        <dbReference type="ARBA" id="ARBA00012485"/>
    </source>
</evidence>
<keyword evidence="8" id="KW-0479">Metal-binding</keyword>
<feature type="region of interest" description="Disordered" evidence="19">
    <location>
        <begin position="207"/>
        <end position="251"/>
    </location>
</feature>
<evidence type="ECO:0000256" key="8">
    <source>
        <dbReference type="ARBA" id="ARBA00022723"/>
    </source>
</evidence>
<proteinExistence type="predicted"/>
<feature type="compositionally biased region" description="Polar residues" evidence="19">
    <location>
        <begin position="241"/>
        <end position="251"/>
    </location>
</feature>
<evidence type="ECO:0000256" key="3">
    <source>
        <dbReference type="ARBA" id="ARBA00004496"/>
    </source>
</evidence>
<evidence type="ECO:0000256" key="1">
    <source>
        <dbReference type="ARBA" id="ARBA00000885"/>
    </source>
</evidence>
<dbReference type="InParanoid" id="B4J2V6"/>
<keyword evidence="13" id="KW-0090">Biological rhythms</keyword>
<evidence type="ECO:0000313" key="22">
    <source>
        <dbReference type="EMBL" id="EDV97126.1"/>
    </source>
</evidence>
<dbReference type="GO" id="GO:0048513">
    <property type="term" value="P:animal organ development"/>
    <property type="evidence" value="ECO:0007669"/>
    <property type="project" value="UniProtKB-ARBA"/>
</dbReference>
<feature type="active site" description="Glycyl thioester intermediate" evidence="18">
    <location>
        <position position="1041"/>
    </location>
</feature>
<keyword evidence="20" id="KW-0812">Transmembrane</keyword>
<dbReference type="GO" id="GO:0008270">
    <property type="term" value="F:zinc ion binding"/>
    <property type="evidence" value="ECO:0007669"/>
    <property type="project" value="UniProtKB-KW"/>
</dbReference>
<feature type="region of interest" description="Disordered" evidence="19">
    <location>
        <begin position="307"/>
        <end position="389"/>
    </location>
</feature>
<dbReference type="OrthoDB" id="5981550at2759"/>
<evidence type="ECO:0000256" key="17">
    <source>
        <dbReference type="ARBA" id="ARBA00077264"/>
    </source>
</evidence>
<dbReference type="InterPro" id="IPR044611">
    <property type="entry name" value="E3A/B/C-like"/>
</dbReference>
<keyword evidence="14" id="KW-0539">Nucleus</keyword>
<evidence type="ECO:0000256" key="7">
    <source>
        <dbReference type="ARBA" id="ARBA00022679"/>
    </source>
</evidence>
<comment type="subcellular location">
    <subcellularLocation>
        <location evidence="3">Cytoplasm</location>
    </subcellularLocation>
    <subcellularLocation>
        <location evidence="2">Nucleus</location>
    </subcellularLocation>
</comment>
<keyword evidence="5" id="KW-0963">Cytoplasm</keyword>
<feature type="compositionally biased region" description="Acidic residues" evidence="19">
    <location>
        <begin position="221"/>
        <end position="231"/>
    </location>
</feature>
<dbReference type="SMR" id="B4J2V6"/>
<sequence>MSGGGEEHEQQQQKAPLPGVSSASTSSAAAALQGGGEATTAGAGTGTGAAGTVGAGTAGTGGGNGRATPEMKRSAVRNLIQRYFHQLQSGCGNAQCSNANCASSGKVAPMTPNEVAARALQLLSQDAQLCNSPTPSLAPAANSPHQDVDMLSPNDSSSSSSSSSSSTSTITSASTTTTTSTQSQSQPQKRPPMLIDMLQLTTPATTTTAATDADTVAVAESEPDAEAEPETSETPPATSSGNDSGARTPTLTPAEFLDADTLEALYEECVAADSYDRLQSAICHVFSSVERLSKSFRCRPGQERRHLLAKSTKTLNKEQLRQLEGEHDKDEDSTQRVETRTETETVHEYRNEDAELNETENTHGDNDSDDVEDEEDEDEPMDPSQHELNDKFLHRGIKIDFLGLRRIKRLLFGAPCQVISENLTNSVIQLTELIRSLSYRQETWETFSWEQAIHCLVICFDMATNTTANNSVTDMEYLDRVLPRLCHATATIPVKAQARLALIWGEYCPDQLQSLLSSCQQQITLLVLLNEEGVRENAHIISLTKVLKIVFYANILASVLERPSCRLPLQEVVESEAAAAAAAAANEEGEDLFAYSSLQQPHMPKFAEDPLEKFLKVSFIDCRSPLVPLEEFYNEALSEHIQMHQDYLSYKTLAMESELGSSHTNYFCFMLYAFILTPATKVDALYYDCRMRMYSERYSSLYSILHNYGQDGQEGARPDLKLTVRRDQLINDALIGLELVAMSNPKDLKKQLVVEFVGEQGIDEGGVSKEFFQLIVEEIFNPAFGMFVQEEETNNMWFNATPFENGAQFTLIGIIIGLAIYNNVILAVNFPMVVYRKLMGYRGTFYDLSDWSPTLYKSLNDMLDYQGHDMEEVFEQTFKISYSNVFGELVEHELVPHGSEVLVGQHNKRLFVNLYSDFLLNVNIQQQFNAFRKGFEMVTDESPLKLLFRPEEIEKLVCGSREFDFVELEHSTEYEGGYTEETQIVQDFWSIVHAMPHESKRKLLEFTTGSDRVPVGGLKCLRLMITRHGPDSDRLPTSHTCFNVLLLPEYSSKEKLEERLLKAINYSKGFGML</sequence>
<keyword evidence="20" id="KW-0472">Membrane</keyword>
<dbReference type="eggNOG" id="KOG0941">
    <property type="taxonomic scope" value="Eukaryota"/>
</dbReference>
<evidence type="ECO:0000256" key="6">
    <source>
        <dbReference type="ARBA" id="ARBA00022553"/>
    </source>
</evidence>
<dbReference type="EC" id="2.3.2.26" evidence="4"/>
<dbReference type="STRING" id="7222.B4J2V6"/>
<feature type="region of interest" description="Disordered" evidence="19">
    <location>
        <begin position="130"/>
        <end position="191"/>
    </location>
</feature>
<dbReference type="FunFam" id="3.30.2160.10:FF:000004">
    <property type="entry name" value="probable E3 ubiquitin-protein ligase HERC4 isoform X1"/>
    <property type="match status" value="1"/>
</dbReference>
<protein>
    <recommendedName>
        <fullName evidence="15">Ubiquitin-protein ligase E3A</fullName>
        <ecNumber evidence="4">2.3.2.26</ecNumber>
    </recommendedName>
    <alternativeName>
        <fullName evidence="17">HECT-type ubiquitin transferase E3A</fullName>
    </alternativeName>
    <alternativeName>
        <fullName evidence="16">Oncogenic protein-associated protein E6-AP</fullName>
    </alternativeName>
</protein>
<name>B4J2V6_DROGR</name>
<dbReference type="Pfam" id="PF16558">
    <property type="entry name" value="AZUL"/>
    <property type="match status" value="1"/>
</dbReference>
<evidence type="ECO:0000256" key="14">
    <source>
        <dbReference type="ARBA" id="ARBA00023242"/>
    </source>
</evidence>
<dbReference type="GO" id="GO:0061630">
    <property type="term" value="F:ubiquitin protein ligase activity"/>
    <property type="evidence" value="ECO:0007669"/>
    <property type="project" value="UniProtKB-EC"/>
</dbReference>
<evidence type="ECO:0000259" key="21">
    <source>
        <dbReference type="PROSITE" id="PS50237"/>
    </source>
</evidence>
<reference evidence="22 23" key="1">
    <citation type="journal article" date="2007" name="Nature">
        <title>Evolution of genes and genomes on the Drosophila phylogeny.</title>
        <authorList>
            <consortium name="Drosophila 12 Genomes Consortium"/>
            <person name="Clark A.G."/>
            <person name="Eisen M.B."/>
            <person name="Smith D.R."/>
            <person name="Bergman C.M."/>
            <person name="Oliver B."/>
            <person name="Markow T.A."/>
            <person name="Kaufman T.C."/>
            <person name="Kellis M."/>
            <person name="Gelbart W."/>
            <person name="Iyer V.N."/>
            <person name="Pollard D.A."/>
            <person name="Sackton T.B."/>
            <person name="Larracuente A.M."/>
            <person name="Singh N.D."/>
            <person name="Abad J.P."/>
            <person name="Abt D.N."/>
            <person name="Adryan B."/>
            <person name="Aguade M."/>
            <person name="Akashi H."/>
            <person name="Anderson W.W."/>
            <person name="Aquadro C.F."/>
            <person name="Ardell D.H."/>
            <person name="Arguello R."/>
            <person name="Artieri C.G."/>
            <person name="Barbash D.A."/>
            <person name="Barker D."/>
            <person name="Barsanti P."/>
            <person name="Batterham P."/>
            <person name="Batzoglou S."/>
            <person name="Begun D."/>
            <person name="Bhutkar A."/>
            <person name="Blanco E."/>
            <person name="Bosak S.A."/>
            <person name="Bradley R.K."/>
            <person name="Brand A.D."/>
            <person name="Brent M.R."/>
            <person name="Brooks A.N."/>
            <person name="Brown R.H."/>
            <person name="Butlin R.K."/>
            <person name="Caggese C."/>
            <person name="Calvi B.R."/>
            <person name="Bernardo de Carvalho A."/>
            <person name="Caspi A."/>
            <person name="Castrezana S."/>
            <person name="Celniker S.E."/>
            <person name="Chang J.L."/>
            <person name="Chapple C."/>
            <person name="Chatterji S."/>
            <person name="Chinwalla A."/>
            <person name="Civetta A."/>
            <person name="Clifton S.W."/>
            <person name="Comeron J.M."/>
            <person name="Costello J.C."/>
            <person name="Coyne J.A."/>
            <person name="Daub J."/>
            <person name="David R.G."/>
            <person name="Delcher A.L."/>
            <person name="Delehaunty K."/>
            <person name="Do C.B."/>
            <person name="Ebling H."/>
            <person name="Edwards K."/>
            <person name="Eickbush T."/>
            <person name="Evans J.D."/>
            <person name="Filipski A."/>
            <person name="Findeiss S."/>
            <person name="Freyhult E."/>
            <person name="Fulton L."/>
            <person name="Fulton R."/>
            <person name="Garcia A.C."/>
            <person name="Gardiner A."/>
            <person name="Garfield D.A."/>
            <person name="Garvin B.E."/>
            <person name="Gibson G."/>
            <person name="Gilbert D."/>
            <person name="Gnerre S."/>
            <person name="Godfrey J."/>
            <person name="Good R."/>
            <person name="Gotea V."/>
            <person name="Gravely B."/>
            <person name="Greenberg A.J."/>
            <person name="Griffiths-Jones S."/>
            <person name="Gross S."/>
            <person name="Guigo R."/>
            <person name="Gustafson E.A."/>
            <person name="Haerty W."/>
            <person name="Hahn M.W."/>
            <person name="Halligan D.L."/>
            <person name="Halpern A.L."/>
            <person name="Halter G.M."/>
            <person name="Han M.V."/>
            <person name="Heger A."/>
            <person name="Hillier L."/>
            <person name="Hinrichs A.S."/>
            <person name="Holmes I."/>
            <person name="Hoskins R.A."/>
            <person name="Hubisz M.J."/>
            <person name="Hultmark D."/>
            <person name="Huntley M.A."/>
            <person name="Jaffe D.B."/>
            <person name="Jagadeeshan S."/>
            <person name="Jeck W.R."/>
            <person name="Johnson J."/>
            <person name="Jones C.D."/>
            <person name="Jordan W.C."/>
            <person name="Karpen G.H."/>
            <person name="Kataoka E."/>
            <person name="Keightley P.D."/>
            <person name="Kheradpour P."/>
            <person name="Kirkness E.F."/>
            <person name="Koerich L.B."/>
            <person name="Kristiansen K."/>
            <person name="Kudrna D."/>
            <person name="Kulathinal R.J."/>
            <person name="Kumar S."/>
            <person name="Kwok R."/>
            <person name="Lander E."/>
            <person name="Langley C.H."/>
            <person name="Lapoint R."/>
            <person name="Lazzaro B.P."/>
            <person name="Lee S.J."/>
            <person name="Levesque L."/>
            <person name="Li R."/>
            <person name="Lin C.F."/>
            <person name="Lin M.F."/>
            <person name="Lindblad-Toh K."/>
            <person name="Llopart A."/>
            <person name="Long M."/>
            <person name="Low L."/>
            <person name="Lozovsky E."/>
            <person name="Lu J."/>
            <person name="Luo M."/>
            <person name="Machado C.A."/>
            <person name="Makalowski W."/>
            <person name="Marzo M."/>
            <person name="Matsuda M."/>
            <person name="Matzkin L."/>
            <person name="McAllister B."/>
            <person name="McBride C.S."/>
            <person name="McKernan B."/>
            <person name="McKernan K."/>
            <person name="Mendez-Lago M."/>
            <person name="Minx P."/>
            <person name="Mollenhauer M.U."/>
            <person name="Montooth K."/>
            <person name="Mount S.M."/>
            <person name="Mu X."/>
            <person name="Myers E."/>
            <person name="Negre B."/>
            <person name="Newfeld S."/>
            <person name="Nielsen R."/>
            <person name="Noor M.A."/>
            <person name="O'Grady P."/>
            <person name="Pachter L."/>
            <person name="Papaceit M."/>
            <person name="Parisi M.J."/>
            <person name="Parisi M."/>
            <person name="Parts L."/>
            <person name="Pedersen J.S."/>
            <person name="Pesole G."/>
            <person name="Phillippy A.M."/>
            <person name="Ponting C.P."/>
            <person name="Pop M."/>
            <person name="Porcelli D."/>
            <person name="Powell J.R."/>
            <person name="Prohaska S."/>
            <person name="Pruitt K."/>
            <person name="Puig M."/>
            <person name="Quesneville H."/>
            <person name="Ram K.R."/>
            <person name="Rand D."/>
            <person name="Rasmussen M.D."/>
            <person name="Reed L.K."/>
            <person name="Reenan R."/>
            <person name="Reily A."/>
            <person name="Remington K.A."/>
            <person name="Rieger T.T."/>
            <person name="Ritchie M.G."/>
            <person name="Robin C."/>
            <person name="Rogers Y.H."/>
            <person name="Rohde C."/>
            <person name="Rozas J."/>
            <person name="Rubenfield M.J."/>
            <person name="Ruiz A."/>
            <person name="Russo S."/>
            <person name="Salzberg S.L."/>
            <person name="Sanchez-Gracia A."/>
            <person name="Saranga D.J."/>
            <person name="Sato H."/>
            <person name="Schaeffer S.W."/>
            <person name="Schatz M.C."/>
            <person name="Schlenke T."/>
            <person name="Schwartz R."/>
            <person name="Segarra C."/>
            <person name="Singh R.S."/>
            <person name="Sirot L."/>
            <person name="Sirota M."/>
            <person name="Sisneros N.B."/>
            <person name="Smith C.D."/>
            <person name="Smith T.F."/>
            <person name="Spieth J."/>
            <person name="Stage D.E."/>
            <person name="Stark A."/>
            <person name="Stephan W."/>
            <person name="Strausberg R.L."/>
            <person name="Strempel S."/>
            <person name="Sturgill D."/>
            <person name="Sutton G."/>
            <person name="Sutton G.G."/>
            <person name="Tao W."/>
            <person name="Teichmann S."/>
            <person name="Tobari Y.N."/>
            <person name="Tomimura Y."/>
            <person name="Tsolas J.M."/>
            <person name="Valente V.L."/>
            <person name="Venter E."/>
            <person name="Venter J.C."/>
            <person name="Vicario S."/>
            <person name="Vieira F.G."/>
            <person name="Vilella A.J."/>
            <person name="Villasante A."/>
            <person name="Walenz B."/>
            <person name="Wang J."/>
            <person name="Wasserman M."/>
            <person name="Watts T."/>
            <person name="Wilson D."/>
            <person name="Wilson R.K."/>
            <person name="Wing R.A."/>
            <person name="Wolfner M.F."/>
            <person name="Wong A."/>
            <person name="Wong G.K."/>
            <person name="Wu C.I."/>
            <person name="Wu G."/>
            <person name="Yamamoto D."/>
            <person name="Yang H.P."/>
            <person name="Yang S.P."/>
            <person name="Yorke J.A."/>
            <person name="Yoshida K."/>
            <person name="Zdobnov E."/>
            <person name="Zhang P."/>
            <person name="Zhang Y."/>
            <person name="Zimin A.V."/>
            <person name="Baldwin J."/>
            <person name="Abdouelleil A."/>
            <person name="Abdulkadir J."/>
            <person name="Abebe A."/>
            <person name="Abera B."/>
            <person name="Abreu J."/>
            <person name="Acer S.C."/>
            <person name="Aftuck L."/>
            <person name="Alexander A."/>
            <person name="An P."/>
            <person name="Anderson E."/>
            <person name="Anderson S."/>
            <person name="Arachi H."/>
            <person name="Azer M."/>
            <person name="Bachantsang P."/>
            <person name="Barry A."/>
            <person name="Bayul T."/>
            <person name="Berlin A."/>
            <person name="Bessette D."/>
            <person name="Bloom T."/>
            <person name="Blye J."/>
            <person name="Boguslavskiy L."/>
            <person name="Bonnet C."/>
            <person name="Boukhgalter B."/>
            <person name="Bourzgui I."/>
            <person name="Brown A."/>
            <person name="Cahill P."/>
            <person name="Channer S."/>
            <person name="Cheshatsang Y."/>
            <person name="Chuda L."/>
            <person name="Citroen M."/>
            <person name="Collymore A."/>
            <person name="Cooke P."/>
            <person name="Costello M."/>
            <person name="D'Aco K."/>
            <person name="Daza R."/>
            <person name="De Haan G."/>
            <person name="DeGray S."/>
            <person name="DeMaso C."/>
            <person name="Dhargay N."/>
            <person name="Dooley K."/>
            <person name="Dooley E."/>
            <person name="Doricent M."/>
            <person name="Dorje P."/>
            <person name="Dorjee K."/>
            <person name="Dupes A."/>
            <person name="Elong R."/>
            <person name="Falk J."/>
            <person name="Farina A."/>
            <person name="Faro S."/>
            <person name="Ferguson D."/>
            <person name="Fisher S."/>
            <person name="Foley C.D."/>
            <person name="Franke A."/>
            <person name="Friedrich D."/>
            <person name="Gadbois L."/>
            <person name="Gearin G."/>
            <person name="Gearin C.R."/>
            <person name="Giannoukos G."/>
            <person name="Goode T."/>
            <person name="Graham J."/>
            <person name="Grandbois E."/>
            <person name="Grewal S."/>
            <person name="Gyaltsen K."/>
            <person name="Hafez N."/>
            <person name="Hagos B."/>
            <person name="Hall J."/>
            <person name="Henson C."/>
            <person name="Hollinger A."/>
            <person name="Honan T."/>
            <person name="Huard M.D."/>
            <person name="Hughes L."/>
            <person name="Hurhula B."/>
            <person name="Husby M.E."/>
            <person name="Kamat A."/>
            <person name="Kanga B."/>
            <person name="Kashin S."/>
            <person name="Khazanovich D."/>
            <person name="Kisner P."/>
            <person name="Lance K."/>
            <person name="Lara M."/>
            <person name="Lee W."/>
            <person name="Lennon N."/>
            <person name="Letendre F."/>
            <person name="LeVine R."/>
            <person name="Lipovsky A."/>
            <person name="Liu X."/>
            <person name="Liu J."/>
            <person name="Liu S."/>
            <person name="Lokyitsang T."/>
            <person name="Lokyitsang Y."/>
            <person name="Lubonja R."/>
            <person name="Lui A."/>
            <person name="MacDonald P."/>
            <person name="Magnisalis V."/>
            <person name="Maru K."/>
            <person name="Matthews C."/>
            <person name="McCusker W."/>
            <person name="McDonough S."/>
            <person name="Mehta T."/>
            <person name="Meldrim J."/>
            <person name="Meneus L."/>
            <person name="Mihai O."/>
            <person name="Mihalev A."/>
            <person name="Mihova T."/>
            <person name="Mittelman R."/>
            <person name="Mlenga V."/>
            <person name="Montmayeur A."/>
            <person name="Mulrain L."/>
            <person name="Navidi A."/>
            <person name="Naylor J."/>
            <person name="Negash T."/>
            <person name="Nguyen T."/>
            <person name="Nguyen N."/>
            <person name="Nicol R."/>
            <person name="Norbu C."/>
            <person name="Norbu N."/>
            <person name="Novod N."/>
            <person name="O'Neill B."/>
            <person name="Osman S."/>
            <person name="Markiewicz E."/>
            <person name="Oyono O.L."/>
            <person name="Patti C."/>
            <person name="Phunkhang P."/>
            <person name="Pierre F."/>
            <person name="Priest M."/>
            <person name="Raghuraman S."/>
            <person name="Rege F."/>
            <person name="Reyes R."/>
            <person name="Rise C."/>
            <person name="Rogov P."/>
            <person name="Ross K."/>
            <person name="Ryan E."/>
            <person name="Settipalli S."/>
            <person name="Shea T."/>
            <person name="Sherpa N."/>
            <person name="Shi L."/>
            <person name="Shih D."/>
            <person name="Sparrow T."/>
            <person name="Spaulding J."/>
            <person name="Stalker J."/>
            <person name="Stange-Thomann N."/>
            <person name="Stavropoulos S."/>
            <person name="Stone C."/>
            <person name="Strader C."/>
            <person name="Tesfaye S."/>
            <person name="Thomson T."/>
            <person name="Thoulutsang Y."/>
            <person name="Thoulutsang D."/>
            <person name="Topham K."/>
            <person name="Topping I."/>
            <person name="Tsamla T."/>
            <person name="Vassiliev H."/>
            <person name="Vo A."/>
            <person name="Wangchuk T."/>
            <person name="Wangdi T."/>
            <person name="Weiand M."/>
            <person name="Wilkinson J."/>
            <person name="Wilson A."/>
            <person name="Yadav S."/>
            <person name="Young G."/>
            <person name="Yu Q."/>
            <person name="Zembek L."/>
            <person name="Zhong D."/>
            <person name="Zimmer A."/>
            <person name="Zwirko Z."/>
            <person name="Jaffe D.B."/>
            <person name="Alvarez P."/>
            <person name="Brockman W."/>
            <person name="Butler J."/>
            <person name="Chin C."/>
            <person name="Gnerre S."/>
            <person name="Grabherr M."/>
            <person name="Kleber M."/>
            <person name="Mauceli E."/>
            <person name="MacCallum I."/>
        </authorList>
    </citation>
    <scope>NUCLEOTIDE SEQUENCE [LARGE SCALE GENOMIC DNA]</scope>
    <source>
        <strain evidence="23">Tucson 15287-2541.00</strain>
    </source>
</reference>
<keyword evidence="7" id="KW-0808">Transferase</keyword>
<dbReference type="GO" id="GO:0045886">
    <property type="term" value="P:negative regulation of synaptic assembly at neuromuscular junction"/>
    <property type="evidence" value="ECO:0007669"/>
    <property type="project" value="EnsemblMetazoa"/>
</dbReference>
<feature type="compositionally biased region" description="Gly residues" evidence="19">
    <location>
        <begin position="33"/>
        <end position="65"/>
    </location>
</feature>
<dbReference type="GO" id="GO:0048935">
    <property type="term" value="P:peripheral nervous system neuron development"/>
    <property type="evidence" value="ECO:0007669"/>
    <property type="project" value="EnsemblMetazoa"/>
</dbReference>
<dbReference type="Gene3D" id="3.30.2160.10">
    <property type="entry name" value="Hect, E3 ligase catalytic domain"/>
    <property type="match status" value="1"/>
</dbReference>
<dbReference type="SMART" id="SM00119">
    <property type="entry name" value="HECTc"/>
    <property type="match status" value="1"/>
</dbReference>
<evidence type="ECO:0000256" key="20">
    <source>
        <dbReference type="SAM" id="Phobius"/>
    </source>
</evidence>
<dbReference type="Gene3D" id="6.10.130.10">
    <property type="entry name" value="Ubiquitin-protein ligase E3A, N-terminal zinc-binding domain (AZUL)"/>
    <property type="match status" value="1"/>
</dbReference>
<dbReference type="InterPro" id="IPR042556">
    <property type="entry name" value="AZUL_sf"/>
</dbReference>
<feature type="transmembrane region" description="Helical" evidence="20">
    <location>
        <begin position="809"/>
        <end position="835"/>
    </location>
</feature>
<dbReference type="GO" id="GO:0005634">
    <property type="term" value="C:nucleus"/>
    <property type="evidence" value="ECO:0007669"/>
    <property type="project" value="UniProtKB-SubCell"/>
</dbReference>
<evidence type="ECO:0000256" key="12">
    <source>
        <dbReference type="ARBA" id="ARBA00022942"/>
    </source>
</evidence>
<dbReference type="CDD" id="cd00078">
    <property type="entry name" value="HECTc"/>
    <property type="match status" value="1"/>
</dbReference>
<dbReference type="InterPro" id="IPR035983">
    <property type="entry name" value="Hect_E3_ubiquitin_ligase"/>
</dbReference>
<dbReference type="GO" id="GO:0048813">
    <property type="term" value="P:dendrite morphogenesis"/>
    <property type="evidence" value="ECO:0007669"/>
    <property type="project" value="EnsemblMetazoa"/>
</dbReference>
<dbReference type="AlphaFoldDB" id="B4J2V6"/>
<dbReference type="EMBL" id="CH916366">
    <property type="protein sequence ID" value="EDV97126.1"/>
    <property type="molecule type" value="Genomic_DNA"/>
</dbReference>
<dbReference type="GO" id="GO:0040011">
    <property type="term" value="P:locomotion"/>
    <property type="evidence" value="ECO:0007669"/>
    <property type="project" value="EnsemblMetazoa"/>
</dbReference>
<dbReference type="GO" id="GO:0005829">
    <property type="term" value="C:cytosol"/>
    <property type="evidence" value="ECO:0007669"/>
    <property type="project" value="EnsemblMetazoa"/>
</dbReference>
<dbReference type="GO" id="GO:0000502">
    <property type="term" value="C:proteasome complex"/>
    <property type="evidence" value="ECO:0007669"/>
    <property type="project" value="UniProtKB-KW"/>
</dbReference>
<keyword evidence="12" id="KW-0647">Proteasome</keyword>
<dbReference type="SUPFAM" id="SSF56204">
    <property type="entry name" value="Hect, E3 ligase catalytic domain"/>
    <property type="match status" value="1"/>
</dbReference>
<gene>
    <name evidence="22" type="primary">Dgri\GH16658</name>
    <name evidence="22" type="ORF">Dgri_GH16658</name>
</gene>
<dbReference type="GO" id="GO:0080090">
    <property type="term" value="P:regulation of primary metabolic process"/>
    <property type="evidence" value="ECO:0007669"/>
    <property type="project" value="UniProtKB-ARBA"/>
</dbReference>
<dbReference type="PANTHER" id="PTHR45700">
    <property type="entry name" value="UBIQUITIN-PROTEIN LIGASE E3C"/>
    <property type="match status" value="1"/>
</dbReference>
<feature type="compositionally biased region" description="Low complexity" evidence="19">
    <location>
        <begin position="156"/>
        <end position="186"/>
    </location>
</feature>
<dbReference type="FunCoup" id="B4J2V6">
    <property type="interactions" value="2228"/>
</dbReference>
<evidence type="ECO:0000256" key="10">
    <source>
        <dbReference type="ARBA" id="ARBA00022786"/>
    </source>
</evidence>
<accession>B4J2V6</accession>
<dbReference type="FunFam" id="3.30.2410.10:FF:000003">
    <property type="entry name" value="probable E3 ubiquitin-protein ligase HERC4 isoform X1"/>
    <property type="match status" value="1"/>
</dbReference>
<evidence type="ECO:0000256" key="18">
    <source>
        <dbReference type="PROSITE-ProRule" id="PRU00104"/>
    </source>
</evidence>
<dbReference type="Gene3D" id="3.30.2410.10">
    <property type="entry name" value="Hect, E3 ligase catalytic domain"/>
    <property type="match status" value="1"/>
</dbReference>
<dbReference type="KEGG" id="dgr:6558357"/>
<feature type="compositionally biased region" description="Basic and acidic residues" evidence="19">
    <location>
        <begin position="315"/>
        <end position="353"/>
    </location>
</feature>
<feature type="compositionally biased region" description="Low complexity" evidence="19">
    <location>
        <begin position="207"/>
        <end position="220"/>
    </location>
</feature>
<dbReference type="GO" id="GO:0007616">
    <property type="term" value="P:long-term memory"/>
    <property type="evidence" value="ECO:0007669"/>
    <property type="project" value="EnsemblMetazoa"/>
</dbReference>
<dbReference type="HOGENOM" id="CLU_002173_5_0_1"/>
<feature type="compositionally biased region" description="Basic and acidic residues" evidence="19">
    <location>
        <begin position="1"/>
        <end position="11"/>
    </location>
</feature>
<evidence type="ECO:0000256" key="5">
    <source>
        <dbReference type="ARBA" id="ARBA00022490"/>
    </source>
</evidence>
<dbReference type="FunFam" id="3.90.1750.10:FF:000008">
    <property type="entry name" value="Putative ubiquitin-protein ligase E3A"/>
    <property type="match status" value="1"/>
</dbReference>
<dbReference type="GO" id="GO:0042752">
    <property type="term" value="P:regulation of circadian rhythm"/>
    <property type="evidence" value="ECO:0007669"/>
    <property type="project" value="UniProtKB-ARBA"/>
</dbReference>
<evidence type="ECO:0000256" key="9">
    <source>
        <dbReference type="ARBA" id="ARBA00022771"/>
    </source>
</evidence>
<dbReference type="GO" id="GO:0010604">
    <property type="term" value="P:positive regulation of macromolecule metabolic process"/>
    <property type="evidence" value="ECO:0007669"/>
    <property type="project" value="UniProtKB-ARBA"/>
</dbReference>
<dbReference type="PROSITE" id="PS50237">
    <property type="entry name" value="HECT"/>
    <property type="match status" value="1"/>
</dbReference>
<feature type="compositionally biased region" description="Low complexity" evidence="19">
    <location>
        <begin position="21"/>
        <end position="32"/>
    </location>
</feature>
<evidence type="ECO:0000256" key="15">
    <source>
        <dbReference type="ARBA" id="ARBA00067504"/>
    </source>
</evidence>
<keyword evidence="9" id="KW-0863">Zinc-finger</keyword>
<keyword evidence="11" id="KW-0862">Zinc</keyword>
<evidence type="ECO:0000256" key="13">
    <source>
        <dbReference type="ARBA" id="ARBA00023108"/>
    </source>
</evidence>
<feature type="region of interest" description="Disordered" evidence="19">
    <location>
        <begin position="1"/>
        <end position="69"/>
    </location>
</feature>
<feature type="compositionally biased region" description="Acidic residues" evidence="19">
    <location>
        <begin position="367"/>
        <end position="381"/>
    </location>
</feature>
<dbReference type="PhylomeDB" id="B4J2V6"/>
<dbReference type="Gene3D" id="3.90.1750.10">
    <property type="entry name" value="Hect, E3 ligase catalytic domains"/>
    <property type="match status" value="1"/>
</dbReference>
<dbReference type="OMA" id="RMYSERN"/>
<organism evidence="23">
    <name type="scientific">Drosophila grimshawi</name>
    <name type="common">Hawaiian fruit fly</name>
    <name type="synonym">Idiomyia grimshawi</name>
    <dbReference type="NCBI Taxonomy" id="7222"/>
    <lineage>
        <taxon>Eukaryota</taxon>
        <taxon>Metazoa</taxon>
        <taxon>Ecdysozoa</taxon>
        <taxon>Arthropoda</taxon>
        <taxon>Hexapoda</taxon>
        <taxon>Insecta</taxon>
        <taxon>Pterygota</taxon>
        <taxon>Neoptera</taxon>
        <taxon>Endopterygota</taxon>
        <taxon>Diptera</taxon>
        <taxon>Brachycera</taxon>
        <taxon>Muscomorpha</taxon>
        <taxon>Ephydroidea</taxon>
        <taxon>Drosophilidae</taxon>
        <taxon>Drosophila</taxon>
        <taxon>Hawaiian Drosophila</taxon>
    </lineage>
</organism>
<keyword evidence="6" id="KW-0597">Phosphoprotein</keyword>
<feature type="domain" description="HECT" evidence="21">
    <location>
        <begin position="744"/>
        <end position="1073"/>
    </location>
</feature>